<dbReference type="SMART" id="SM00969">
    <property type="entry name" value="SOCS_box"/>
    <property type="match status" value="1"/>
</dbReference>
<dbReference type="SUPFAM" id="SSF50978">
    <property type="entry name" value="WD40 repeat-like"/>
    <property type="match status" value="1"/>
</dbReference>
<dbReference type="GO" id="GO:0035556">
    <property type="term" value="P:intracellular signal transduction"/>
    <property type="evidence" value="ECO:0007669"/>
    <property type="project" value="InterPro"/>
</dbReference>
<name>A0A8S4Q8W9_OWEFU</name>
<dbReference type="PANTHER" id="PTHR15622">
    <property type="entry name" value="WD40 REPEAT PROTEIN"/>
    <property type="match status" value="1"/>
</dbReference>
<dbReference type="SMART" id="SM00253">
    <property type="entry name" value="SOCS"/>
    <property type="match status" value="1"/>
</dbReference>
<proteinExistence type="predicted"/>
<dbReference type="InterPro" id="IPR015943">
    <property type="entry name" value="WD40/YVTN_repeat-like_dom_sf"/>
</dbReference>
<protein>
    <recommendedName>
        <fullName evidence="5">SOCS box domain-containing protein</fullName>
    </recommendedName>
</protein>
<dbReference type="PROSITE" id="PS50082">
    <property type="entry name" value="WD_REPEATS_2"/>
    <property type="match status" value="3"/>
</dbReference>
<keyword evidence="3" id="KW-0833">Ubl conjugation pathway</keyword>
<dbReference type="AlphaFoldDB" id="A0A8S4Q8W9"/>
<dbReference type="SMART" id="SM00320">
    <property type="entry name" value="WD40"/>
    <property type="match status" value="7"/>
</dbReference>
<dbReference type="Pfam" id="PF00400">
    <property type="entry name" value="WD40"/>
    <property type="match status" value="5"/>
</dbReference>
<evidence type="ECO:0000256" key="2">
    <source>
        <dbReference type="ARBA" id="ARBA00022737"/>
    </source>
</evidence>
<dbReference type="Gene3D" id="2.130.10.10">
    <property type="entry name" value="YVTN repeat-like/Quinoprotein amine dehydrogenase"/>
    <property type="match status" value="2"/>
</dbReference>
<organism evidence="6 7">
    <name type="scientific">Owenia fusiformis</name>
    <name type="common">Polychaete worm</name>
    <dbReference type="NCBI Taxonomy" id="6347"/>
    <lineage>
        <taxon>Eukaryota</taxon>
        <taxon>Metazoa</taxon>
        <taxon>Spiralia</taxon>
        <taxon>Lophotrochozoa</taxon>
        <taxon>Annelida</taxon>
        <taxon>Polychaeta</taxon>
        <taxon>Sedentaria</taxon>
        <taxon>Canalipalpata</taxon>
        <taxon>Sabellida</taxon>
        <taxon>Oweniida</taxon>
        <taxon>Oweniidae</taxon>
        <taxon>Owenia</taxon>
    </lineage>
</organism>
<dbReference type="EMBL" id="CAIIXF020000012">
    <property type="protein sequence ID" value="CAH1802196.1"/>
    <property type="molecule type" value="Genomic_DNA"/>
</dbReference>
<feature type="domain" description="SOCS box" evidence="5">
    <location>
        <begin position="364"/>
        <end position="408"/>
    </location>
</feature>
<dbReference type="Proteomes" id="UP000749559">
    <property type="component" value="Unassembled WGS sequence"/>
</dbReference>
<dbReference type="Gene3D" id="1.10.750.20">
    <property type="entry name" value="SOCS box"/>
    <property type="match status" value="1"/>
</dbReference>
<dbReference type="PRINTS" id="PR00320">
    <property type="entry name" value="GPROTEINBRPT"/>
</dbReference>
<reference evidence="6" key="1">
    <citation type="submission" date="2022-03" db="EMBL/GenBank/DDBJ databases">
        <authorList>
            <person name="Martin C."/>
        </authorList>
    </citation>
    <scope>NUCLEOTIDE SEQUENCE</scope>
</reference>
<gene>
    <name evidence="6" type="ORF">OFUS_LOCUS25906</name>
</gene>
<dbReference type="CDD" id="cd00200">
    <property type="entry name" value="WD40"/>
    <property type="match status" value="1"/>
</dbReference>
<evidence type="ECO:0000313" key="6">
    <source>
        <dbReference type="EMBL" id="CAH1802196.1"/>
    </source>
</evidence>
<dbReference type="PROSITE" id="PS50225">
    <property type="entry name" value="SOCS"/>
    <property type="match status" value="1"/>
</dbReference>
<evidence type="ECO:0000256" key="4">
    <source>
        <dbReference type="PROSITE-ProRule" id="PRU00221"/>
    </source>
</evidence>
<feature type="repeat" description="WD" evidence="4">
    <location>
        <begin position="151"/>
        <end position="185"/>
    </location>
</feature>
<comment type="caution">
    <text evidence="6">The sequence shown here is derived from an EMBL/GenBank/DDBJ whole genome shotgun (WGS) entry which is preliminary data.</text>
</comment>
<dbReference type="PANTHER" id="PTHR15622:SF2">
    <property type="entry name" value="U4_U6 SMALL NUCLEAR RIBONUCLEOPROTEIN PRP4"/>
    <property type="match status" value="1"/>
</dbReference>
<evidence type="ECO:0000313" key="7">
    <source>
        <dbReference type="Proteomes" id="UP000749559"/>
    </source>
</evidence>
<dbReference type="InterPro" id="IPR036322">
    <property type="entry name" value="WD40_repeat_dom_sf"/>
</dbReference>
<dbReference type="Pfam" id="PF07525">
    <property type="entry name" value="SOCS_box"/>
    <property type="match status" value="1"/>
</dbReference>
<keyword evidence="2" id="KW-0677">Repeat</keyword>
<dbReference type="OrthoDB" id="538223at2759"/>
<dbReference type="InterPro" id="IPR001496">
    <property type="entry name" value="SOCS_box"/>
</dbReference>
<dbReference type="InterPro" id="IPR019775">
    <property type="entry name" value="WD40_repeat_CS"/>
</dbReference>
<dbReference type="PROSITE" id="PS50294">
    <property type="entry name" value="WD_REPEATS_REGION"/>
    <property type="match status" value="2"/>
</dbReference>
<feature type="repeat" description="WD" evidence="4">
    <location>
        <begin position="128"/>
        <end position="150"/>
    </location>
</feature>
<sequence length="408" mass="45891">MARAFKYGDEDDLERAKFLAQLQPSNNPLTQKAGCETWQCAWSADASYFAWSCGNRLVKLIPWSKRRKSSTHNAYPNEDEEEFNTQPVTIDCGHLVWSVAFGATTHPGKVNSTLISWRMFDFSKNLILATGLNNGNIRIWDVGTSKLLMELVDHRDVIRCLQFAPNQSMQLASASRDGQIKIWDMLDDGNMKKTLTTSSKWLYSCCWSPQADMLAGTGQQKSVVIWDMKTYKVKHTLSGHNHEVVGCEFSPDGALLATSSYDTRLIVWDPHTGEALQEFGHLFPPPSRIYAGGANGSYVRGVTFSRDGLHLASISDDGYLRFWYLFDEDNPIAVGDVQNALCCNHSPCGQVLAAGSRNGCISFYEMPTGIQSLQHISRMAIRHLVPTQDVDQLFLPRRLKEYLKYKLE</sequence>
<dbReference type="InterPro" id="IPR020472">
    <property type="entry name" value="WD40_PAC1"/>
</dbReference>
<dbReference type="GO" id="GO:0000209">
    <property type="term" value="P:protein polyubiquitination"/>
    <property type="evidence" value="ECO:0007669"/>
    <property type="project" value="TreeGrafter"/>
</dbReference>
<evidence type="ECO:0000259" key="5">
    <source>
        <dbReference type="PROSITE" id="PS50225"/>
    </source>
</evidence>
<dbReference type="PROSITE" id="PS00678">
    <property type="entry name" value="WD_REPEATS_1"/>
    <property type="match status" value="1"/>
</dbReference>
<dbReference type="CDD" id="cd03717">
    <property type="entry name" value="SOCS_SOCS_like"/>
    <property type="match status" value="1"/>
</dbReference>
<evidence type="ECO:0000256" key="1">
    <source>
        <dbReference type="ARBA" id="ARBA00022574"/>
    </source>
</evidence>
<dbReference type="InterPro" id="IPR001680">
    <property type="entry name" value="WD40_rpt"/>
</dbReference>
<feature type="repeat" description="WD" evidence="4">
    <location>
        <begin position="237"/>
        <end position="278"/>
    </location>
</feature>
<accession>A0A8S4Q8W9</accession>
<keyword evidence="7" id="KW-1185">Reference proteome</keyword>
<dbReference type="SUPFAM" id="SSF158235">
    <property type="entry name" value="SOCS box-like"/>
    <property type="match status" value="1"/>
</dbReference>
<dbReference type="InterPro" id="IPR036036">
    <property type="entry name" value="SOCS_box-like_dom_sf"/>
</dbReference>
<keyword evidence="1 4" id="KW-0853">WD repeat</keyword>
<evidence type="ECO:0000256" key="3">
    <source>
        <dbReference type="ARBA" id="ARBA00022786"/>
    </source>
</evidence>
<dbReference type="InterPro" id="IPR051983">
    <property type="entry name" value="WSB_SOCS-box_domain"/>
</dbReference>